<dbReference type="AlphaFoldDB" id="A0A511N4X2"/>
<proteinExistence type="predicted"/>
<keyword evidence="1" id="KW-0812">Transmembrane</keyword>
<gene>
    <name evidence="2" type="ORF">DC3_31630</name>
</gene>
<dbReference type="Proteomes" id="UP000321306">
    <property type="component" value="Unassembled WGS sequence"/>
</dbReference>
<feature type="transmembrane region" description="Helical" evidence="1">
    <location>
        <begin position="6"/>
        <end position="29"/>
    </location>
</feature>
<keyword evidence="3" id="KW-1185">Reference proteome</keyword>
<evidence type="ECO:0008006" key="4">
    <source>
        <dbReference type="Google" id="ProtNLM"/>
    </source>
</evidence>
<organism evidence="2 3">
    <name type="scientific">Deinococcus cellulosilyticus (strain DSM 18568 / NBRC 106333 / KACC 11606 / 5516J-15)</name>
    <dbReference type="NCBI Taxonomy" id="1223518"/>
    <lineage>
        <taxon>Bacteria</taxon>
        <taxon>Thermotogati</taxon>
        <taxon>Deinococcota</taxon>
        <taxon>Deinococci</taxon>
        <taxon>Deinococcales</taxon>
        <taxon>Deinococcaceae</taxon>
        <taxon>Deinococcus</taxon>
    </lineage>
</organism>
<sequence length="156" mass="17107">MLQITTAAEVLGAMITPAVLISACGTLVMSTSNRMVRIIDRVRAVSKEVEKMRQEGVSDTRLELLVEQVPTLSRRLILMRTALSALYFAIGLLVLTSIMVGFVQLFHWEFGNLLGIACGLLGTSSLLYASALLVREANIAVASTFKEIDHLERSIR</sequence>
<evidence type="ECO:0000256" key="1">
    <source>
        <dbReference type="SAM" id="Phobius"/>
    </source>
</evidence>
<dbReference type="EMBL" id="BJXB01000014">
    <property type="protein sequence ID" value="GEM47528.1"/>
    <property type="molecule type" value="Genomic_DNA"/>
</dbReference>
<reference evidence="2 3" key="1">
    <citation type="submission" date="2019-07" db="EMBL/GenBank/DDBJ databases">
        <title>Whole genome shotgun sequence of Deinococcus cellulosilyticus NBRC 106333.</title>
        <authorList>
            <person name="Hosoyama A."/>
            <person name="Uohara A."/>
            <person name="Ohji S."/>
            <person name="Ichikawa N."/>
        </authorList>
    </citation>
    <scope>NUCLEOTIDE SEQUENCE [LARGE SCALE GENOMIC DNA]</scope>
    <source>
        <strain evidence="2 3">NBRC 106333</strain>
    </source>
</reference>
<dbReference type="RefSeq" id="WP_146885853.1">
    <property type="nucleotide sequence ID" value="NZ_BJXB01000014.1"/>
</dbReference>
<dbReference type="InterPro" id="IPR021279">
    <property type="entry name" value="DUF2721"/>
</dbReference>
<keyword evidence="1" id="KW-1133">Transmembrane helix</keyword>
<accession>A0A511N4X2</accession>
<protein>
    <recommendedName>
        <fullName evidence="4">DUF2721 domain-containing protein</fullName>
    </recommendedName>
</protein>
<feature type="transmembrane region" description="Helical" evidence="1">
    <location>
        <begin position="85"/>
        <end position="107"/>
    </location>
</feature>
<evidence type="ECO:0000313" key="3">
    <source>
        <dbReference type="Proteomes" id="UP000321306"/>
    </source>
</evidence>
<comment type="caution">
    <text evidence="2">The sequence shown here is derived from an EMBL/GenBank/DDBJ whole genome shotgun (WGS) entry which is preliminary data.</text>
</comment>
<dbReference type="Pfam" id="PF11026">
    <property type="entry name" value="DUF2721"/>
    <property type="match status" value="1"/>
</dbReference>
<dbReference type="OrthoDB" id="66571at2"/>
<name>A0A511N4X2_DEIC1</name>
<feature type="transmembrane region" description="Helical" evidence="1">
    <location>
        <begin position="113"/>
        <end position="134"/>
    </location>
</feature>
<evidence type="ECO:0000313" key="2">
    <source>
        <dbReference type="EMBL" id="GEM47528.1"/>
    </source>
</evidence>
<keyword evidence="1" id="KW-0472">Membrane</keyword>